<protein>
    <submittedName>
        <fullName evidence="7">Transcriptional regulator, TetR family</fullName>
    </submittedName>
</protein>
<reference evidence="7 8" key="1">
    <citation type="submission" date="2016-10" db="EMBL/GenBank/DDBJ databases">
        <authorList>
            <person name="Varghese N."/>
            <person name="Submissions S."/>
        </authorList>
    </citation>
    <scope>NUCLEOTIDE SEQUENCE [LARGE SCALE GENOMIC DNA]</scope>
    <source>
        <strain evidence="7 8">DSM 21822</strain>
    </source>
</reference>
<dbReference type="InterPro" id="IPR009057">
    <property type="entry name" value="Homeodomain-like_sf"/>
</dbReference>
<evidence type="ECO:0000256" key="5">
    <source>
        <dbReference type="SAM" id="MobiDB-lite"/>
    </source>
</evidence>
<dbReference type="PRINTS" id="PR00455">
    <property type="entry name" value="HTHTETR"/>
</dbReference>
<keyword evidence="2 4" id="KW-0238">DNA-binding</keyword>
<keyword evidence="3" id="KW-0804">Transcription</keyword>
<sequence>MCYLRIMTPDFGVDCQVNMTYPCEVFEESHMANINLTRRAEIGREKRDRTRAQLVKAANALFAQRAVESVTVDDVVKEAGVAKGTFYVHFDGLEALTAAVAEELVQSFDELLQPGRVSLTEPALRIAFGCRAFIDKALNDRRWAAVAARMTAANPQSGENLRRRLLDDLQHVSEEAPSADLKLEIVVGIMVQMLRVLGEGRPSSFDPDAVVGAILRAIGLSSRQAGSLLKRLPAAGMRSPDGTAGNLTNPADQLP</sequence>
<dbReference type="Pfam" id="PF00440">
    <property type="entry name" value="TetR_N"/>
    <property type="match status" value="1"/>
</dbReference>
<keyword evidence="8" id="KW-1185">Reference proteome</keyword>
<dbReference type="PANTHER" id="PTHR30055">
    <property type="entry name" value="HTH-TYPE TRANSCRIPTIONAL REGULATOR RUTR"/>
    <property type="match status" value="1"/>
</dbReference>
<dbReference type="EMBL" id="FOSL01000052">
    <property type="protein sequence ID" value="SFL19299.1"/>
    <property type="molecule type" value="Genomic_DNA"/>
</dbReference>
<evidence type="ECO:0000256" key="2">
    <source>
        <dbReference type="ARBA" id="ARBA00023125"/>
    </source>
</evidence>
<evidence type="ECO:0000313" key="8">
    <source>
        <dbReference type="Proteomes" id="UP000323300"/>
    </source>
</evidence>
<keyword evidence="1" id="KW-0805">Transcription regulation</keyword>
<proteinExistence type="predicted"/>
<dbReference type="AlphaFoldDB" id="A0A1I4FPC7"/>
<evidence type="ECO:0000256" key="3">
    <source>
        <dbReference type="ARBA" id="ARBA00023163"/>
    </source>
</evidence>
<feature type="DNA-binding region" description="H-T-H motif" evidence="4">
    <location>
        <begin position="71"/>
        <end position="90"/>
    </location>
</feature>
<feature type="domain" description="HTH tetR-type" evidence="6">
    <location>
        <begin position="48"/>
        <end position="108"/>
    </location>
</feature>
<accession>A0A1I4FPC7</accession>
<dbReference type="InterPro" id="IPR001647">
    <property type="entry name" value="HTH_TetR"/>
</dbReference>
<dbReference type="PANTHER" id="PTHR30055:SF234">
    <property type="entry name" value="HTH-TYPE TRANSCRIPTIONAL REGULATOR BETI"/>
    <property type="match status" value="1"/>
</dbReference>
<evidence type="ECO:0000256" key="4">
    <source>
        <dbReference type="PROSITE-ProRule" id="PRU00335"/>
    </source>
</evidence>
<dbReference type="GO" id="GO:0003700">
    <property type="term" value="F:DNA-binding transcription factor activity"/>
    <property type="evidence" value="ECO:0007669"/>
    <property type="project" value="TreeGrafter"/>
</dbReference>
<feature type="compositionally biased region" description="Polar residues" evidence="5">
    <location>
        <begin position="245"/>
        <end position="255"/>
    </location>
</feature>
<evidence type="ECO:0000313" key="7">
    <source>
        <dbReference type="EMBL" id="SFL19299.1"/>
    </source>
</evidence>
<dbReference type="InterPro" id="IPR050109">
    <property type="entry name" value="HTH-type_TetR-like_transc_reg"/>
</dbReference>
<evidence type="ECO:0000259" key="6">
    <source>
        <dbReference type="PROSITE" id="PS50977"/>
    </source>
</evidence>
<evidence type="ECO:0000256" key="1">
    <source>
        <dbReference type="ARBA" id="ARBA00023015"/>
    </source>
</evidence>
<name>A0A1I4FPC7_9HYPH</name>
<dbReference type="PROSITE" id="PS50977">
    <property type="entry name" value="HTH_TETR_2"/>
    <property type="match status" value="1"/>
</dbReference>
<dbReference type="SUPFAM" id="SSF46689">
    <property type="entry name" value="Homeodomain-like"/>
    <property type="match status" value="1"/>
</dbReference>
<dbReference type="Gene3D" id="1.10.357.10">
    <property type="entry name" value="Tetracycline Repressor, domain 2"/>
    <property type="match status" value="1"/>
</dbReference>
<feature type="region of interest" description="Disordered" evidence="5">
    <location>
        <begin position="234"/>
        <end position="255"/>
    </location>
</feature>
<dbReference type="Proteomes" id="UP000323300">
    <property type="component" value="Unassembled WGS sequence"/>
</dbReference>
<organism evidence="7 8">
    <name type="scientific">Neomesorhizobium albiziae</name>
    <dbReference type="NCBI Taxonomy" id="335020"/>
    <lineage>
        <taxon>Bacteria</taxon>
        <taxon>Pseudomonadati</taxon>
        <taxon>Pseudomonadota</taxon>
        <taxon>Alphaproteobacteria</taxon>
        <taxon>Hyphomicrobiales</taxon>
        <taxon>Phyllobacteriaceae</taxon>
        <taxon>Neomesorhizobium</taxon>
    </lineage>
</organism>
<gene>
    <name evidence="7" type="ORF">SAMN04488498_15221</name>
</gene>
<dbReference type="GO" id="GO:0000976">
    <property type="term" value="F:transcription cis-regulatory region binding"/>
    <property type="evidence" value="ECO:0007669"/>
    <property type="project" value="TreeGrafter"/>
</dbReference>